<dbReference type="InterPro" id="IPR000276">
    <property type="entry name" value="GPCR_Rhodpsn"/>
</dbReference>
<keyword evidence="9" id="KW-1185">Reference proteome</keyword>
<feature type="transmembrane region" description="Helical" evidence="6">
    <location>
        <begin position="192"/>
        <end position="213"/>
    </location>
</feature>
<dbReference type="PANTHER" id="PTHR23112:SF37">
    <property type="entry name" value="G PROTEIN-COUPLED RECEPTOR GPR1"/>
    <property type="match status" value="1"/>
</dbReference>
<dbReference type="AlphaFoldDB" id="A0A9P9ASK8"/>
<proteinExistence type="predicted"/>
<feature type="region of interest" description="Disordered" evidence="5">
    <location>
        <begin position="451"/>
        <end position="483"/>
    </location>
</feature>
<feature type="transmembrane region" description="Helical" evidence="6">
    <location>
        <begin position="324"/>
        <end position="347"/>
    </location>
</feature>
<evidence type="ECO:0000256" key="5">
    <source>
        <dbReference type="SAM" id="MobiDB-lite"/>
    </source>
</evidence>
<keyword evidence="3 6" id="KW-1133">Transmembrane helix</keyword>
<feature type="region of interest" description="Disordered" evidence="5">
    <location>
        <begin position="387"/>
        <end position="420"/>
    </location>
</feature>
<dbReference type="SUPFAM" id="SSF81321">
    <property type="entry name" value="Family A G protein-coupled receptor-like"/>
    <property type="match status" value="1"/>
</dbReference>
<gene>
    <name evidence="8" type="ORF">B0T10DRAFT_590223</name>
</gene>
<dbReference type="GO" id="GO:0007189">
    <property type="term" value="P:adenylate cyclase-activating G protein-coupled receptor signaling pathway"/>
    <property type="evidence" value="ECO:0007669"/>
    <property type="project" value="TreeGrafter"/>
</dbReference>
<evidence type="ECO:0000256" key="1">
    <source>
        <dbReference type="ARBA" id="ARBA00004141"/>
    </source>
</evidence>
<name>A0A9P9ASK8_9HYPO</name>
<accession>A0A9P9ASK8</accession>
<feature type="transmembrane region" description="Helical" evidence="6">
    <location>
        <begin position="244"/>
        <end position="268"/>
    </location>
</feature>
<evidence type="ECO:0000256" key="2">
    <source>
        <dbReference type="ARBA" id="ARBA00022692"/>
    </source>
</evidence>
<comment type="subcellular location">
    <subcellularLocation>
        <location evidence="1">Membrane</location>
        <topology evidence="1">Multi-pass membrane protein</topology>
    </subcellularLocation>
</comment>
<evidence type="ECO:0000313" key="8">
    <source>
        <dbReference type="EMBL" id="KAH6894572.1"/>
    </source>
</evidence>
<feature type="compositionally biased region" description="Basic and acidic residues" evidence="5">
    <location>
        <begin position="470"/>
        <end position="483"/>
    </location>
</feature>
<feature type="domain" description="G-protein coupled receptors family 1 profile" evidence="7">
    <location>
        <begin position="118"/>
        <end position="345"/>
    </location>
</feature>
<evidence type="ECO:0000259" key="7">
    <source>
        <dbReference type="PROSITE" id="PS50262"/>
    </source>
</evidence>
<keyword evidence="4 6" id="KW-0472">Membrane</keyword>
<feature type="transmembrane region" description="Helical" evidence="6">
    <location>
        <begin position="158"/>
        <end position="180"/>
    </location>
</feature>
<dbReference type="EMBL" id="JAGPYM010000005">
    <property type="protein sequence ID" value="KAH6894572.1"/>
    <property type="molecule type" value="Genomic_DNA"/>
</dbReference>
<dbReference type="PANTHER" id="PTHR23112">
    <property type="entry name" value="G PROTEIN-COUPLED RECEPTOR 157-RELATED"/>
    <property type="match status" value="1"/>
</dbReference>
<keyword evidence="2 6" id="KW-0812">Transmembrane</keyword>
<comment type="caution">
    <text evidence="8">The sequence shown here is derived from an EMBL/GenBank/DDBJ whole genome shotgun (WGS) entry which is preliminary data.</text>
</comment>
<protein>
    <recommendedName>
        <fullName evidence="7">G-protein coupled receptors family 1 profile domain-containing protein</fullName>
    </recommendedName>
</protein>
<dbReference type="Proteomes" id="UP000777438">
    <property type="component" value="Unassembled WGS sequence"/>
</dbReference>
<dbReference type="GO" id="GO:0004930">
    <property type="term" value="F:G protein-coupled receptor activity"/>
    <property type="evidence" value="ECO:0007669"/>
    <property type="project" value="InterPro"/>
</dbReference>
<dbReference type="GO" id="GO:0005886">
    <property type="term" value="C:plasma membrane"/>
    <property type="evidence" value="ECO:0007669"/>
    <property type="project" value="TreeGrafter"/>
</dbReference>
<evidence type="ECO:0000256" key="3">
    <source>
        <dbReference type="ARBA" id="ARBA00022989"/>
    </source>
</evidence>
<feature type="transmembrane region" description="Helical" evidence="6">
    <location>
        <begin position="116"/>
        <end position="138"/>
    </location>
</feature>
<evidence type="ECO:0000256" key="4">
    <source>
        <dbReference type="ARBA" id="ARBA00023136"/>
    </source>
</evidence>
<feature type="transmembrane region" description="Helical" evidence="6">
    <location>
        <begin position="24"/>
        <end position="47"/>
    </location>
</feature>
<organism evidence="8 9">
    <name type="scientific">Thelonectria olida</name>
    <dbReference type="NCBI Taxonomy" id="1576542"/>
    <lineage>
        <taxon>Eukaryota</taxon>
        <taxon>Fungi</taxon>
        <taxon>Dikarya</taxon>
        <taxon>Ascomycota</taxon>
        <taxon>Pezizomycotina</taxon>
        <taxon>Sordariomycetes</taxon>
        <taxon>Hypocreomycetidae</taxon>
        <taxon>Hypocreales</taxon>
        <taxon>Nectriaceae</taxon>
        <taxon>Thelonectria</taxon>
    </lineage>
</organism>
<evidence type="ECO:0000313" key="9">
    <source>
        <dbReference type="Proteomes" id="UP000777438"/>
    </source>
</evidence>
<dbReference type="Pfam" id="PF00001">
    <property type="entry name" value="7tm_1"/>
    <property type="match status" value="1"/>
</dbReference>
<feature type="transmembrane region" description="Helical" evidence="6">
    <location>
        <begin position="295"/>
        <end position="318"/>
    </location>
</feature>
<reference evidence="8 9" key="1">
    <citation type="journal article" date="2021" name="Nat. Commun.">
        <title>Genetic determinants of endophytism in the Arabidopsis root mycobiome.</title>
        <authorList>
            <person name="Mesny F."/>
            <person name="Miyauchi S."/>
            <person name="Thiergart T."/>
            <person name="Pickel B."/>
            <person name="Atanasova L."/>
            <person name="Karlsson M."/>
            <person name="Huettel B."/>
            <person name="Barry K.W."/>
            <person name="Haridas S."/>
            <person name="Chen C."/>
            <person name="Bauer D."/>
            <person name="Andreopoulos W."/>
            <person name="Pangilinan J."/>
            <person name="LaButti K."/>
            <person name="Riley R."/>
            <person name="Lipzen A."/>
            <person name="Clum A."/>
            <person name="Drula E."/>
            <person name="Henrissat B."/>
            <person name="Kohler A."/>
            <person name="Grigoriev I.V."/>
            <person name="Martin F.M."/>
            <person name="Hacquard S."/>
        </authorList>
    </citation>
    <scope>NUCLEOTIDE SEQUENCE [LARGE SCALE GENOMIC DNA]</scope>
    <source>
        <strain evidence="8 9">MPI-CAGE-CH-0241</strain>
    </source>
</reference>
<dbReference type="InterPro" id="IPR017452">
    <property type="entry name" value="GPCR_Rhodpsn_7TM"/>
</dbReference>
<dbReference type="Gene3D" id="1.20.1070.10">
    <property type="entry name" value="Rhodopsin 7-helix transmembrane proteins"/>
    <property type="match status" value="1"/>
</dbReference>
<sequence>MAWGDLPLESQTLSPLGPSLKSGLTAITFLAFISFLASSILFFYLVFKVISWHLYVKNRRNSEAQQQTGSIQRAIDFTLGIDGVFTENEARNNNDGQTVPSSESQVQAFEKHPNQFLVLIVNLLLADMHQGVAFFLNAEWLRKDAIVVGTPTCFAQGLFVSLGDLSSSMFITSIAVHTYLSVVKRRRIRQKALYMIIAAVWVFVYAISFLPIAGTRNGAEFGGFFVRAGSWCWMNKKYENLRLLTHYLFIFISLAVTSLLYINIFLFIRRQDRSAAKMTHEDDASQLQLSRNPAFLIYPIIYVLCTLPLAAGRIATMAGANVPLGYFCFAGAMIASNGSFDCLLFGTTRNVIVFASRYEVDVADLGLKTFAFMKTPTNRRFGNVISIQGGRQGGEEGGSKGSWWPFSGRRGGSDPRSHKGMIRTTSQESLRGQAIHMDTVTSVVVEIDDSKDVDPRFPDPASSSNPSVHSVDKDFSQTTERRI</sequence>
<dbReference type="CDD" id="cd00637">
    <property type="entry name" value="7tm_classA_rhodopsin-like"/>
    <property type="match status" value="1"/>
</dbReference>
<dbReference type="OrthoDB" id="100006at2759"/>
<evidence type="ECO:0000256" key="6">
    <source>
        <dbReference type="SAM" id="Phobius"/>
    </source>
</evidence>
<dbReference type="PROSITE" id="PS50262">
    <property type="entry name" value="G_PROTEIN_RECEP_F1_2"/>
    <property type="match status" value="1"/>
</dbReference>